<dbReference type="PANTHER" id="PTHR27003:SF471">
    <property type="entry name" value="VASCULAR ENDOTHELIAL GROWTH FACTOR RECEPTOR 2 (VEGFR2)-RELATED"/>
    <property type="match status" value="1"/>
</dbReference>
<dbReference type="InterPro" id="IPR011009">
    <property type="entry name" value="Kinase-like_dom_sf"/>
</dbReference>
<dbReference type="PANTHER" id="PTHR27003">
    <property type="entry name" value="OS07G0166700 PROTEIN"/>
    <property type="match status" value="1"/>
</dbReference>
<dbReference type="GO" id="GO:0004714">
    <property type="term" value="F:transmembrane receptor protein tyrosine kinase activity"/>
    <property type="evidence" value="ECO:0007669"/>
    <property type="project" value="InterPro"/>
</dbReference>
<dbReference type="InterPro" id="IPR000719">
    <property type="entry name" value="Prot_kinase_dom"/>
</dbReference>
<proteinExistence type="predicted"/>
<dbReference type="InterPro" id="IPR001245">
    <property type="entry name" value="Ser-Thr/Tyr_kinase_cat_dom"/>
</dbReference>
<dbReference type="PROSITE" id="PS50011">
    <property type="entry name" value="PROTEIN_KINASE_DOM"/>
    <property type="match status" value="1"/>
</dbReference>
<dbReference type="Gramene" id="mRNA:HanXRQr2_Chr16g0735401">
    <property type="protein sequence ID" value="CDS:HanXRQr2_Chr16g0735401.1"/>
    <property type="gene ID" value="HanXRQr2_Chr16g0735401"/>
</dbReference>
<sequence>MKGNCESEPPRRCNTVAIKYILNREDTQGEQGFFTEIEALSSCMHLNIVSLFGFCYERPHMILVYEHVSRGSLDDYLGSEGKMTNLTWVQRKKICIGIACGLDYLHTTVYNK</sequence>
<evidence type="ECO:0000313" key="2">
    <source>
        <dbReference type="EMBL" id="KAF5758955.1"/>
    </source>
</evidence>
<dbReference type="EMBL" id="MNCJ02000331">
    <property type="protein sequence ID" value="KAF5758955.1"/>
    <property type="molecule type" value="Genomic_DNA"/>
</dbReference>
<accession>A0A9K3DP19</accession>
<reference evidence="2" key="2">
    <citation type="submission" date="2020-06" db="EMBL/GenBank/DDBJ databases">
        <title>Helianthus annuus Genome sequencing and assembly Release 2.</title>
        <authorList>
            <person name="Gouzy J."/>
            <person name="Langlade N."/>
            <person name="Munos S."/>
        </authorList>
    </citation>
    <scope>NUCLEOTIDE SEQUENCE</scope>
    <source>
        <tissue evidence="2">Leaves</tissue>
    </source>
</reference>
<organism evidence="2 3">
    <name type="scientific">Helianthus annuus</name>
    <name type="common">Common sunflower</name>
    <dbReference type="NCBI Taxonomy" id="4232"/>
    <lineage>
        <taxon>Eukaryota</taxon>
        <taxon>Viridiplantae</taxon>
        <taxon>Streptophyta</taxon>
        <taxon>Embryophyta</taxon>
        <taxon>Tracheophyta</taxon>
        <taxon>Spermatophyta</taxon>
        <taxon>Magnoliopsida</taxon>
        <taxon>eudicotyledons</taxon>
        <taxon>Gunneridae</taxon>
        <taxon>Pentapetalae</taxon>
        <taxon>asterids</taxon>
        <taxon>campanulids</taxon>
        <taxon>Asterales</taxon>
        <taxon>Asteraceae</taxon>
        <taxon>Asteroideae</taxon>
        <taxon>Heliantheae alliance</taxon>
        <taxon>Heliantheae</taxon>
        <taxon>Helianthus</taxon>
    </lineage>
</organism>
<feature type="domain" description="Protein kinase" evidence="1">
    <location>
        <begin position="1"/>
        <end position="112"/>
    </location>
</feature>
<name>A0A9K3DP19_HELAN</name>
<gene>
    <name evidence="2" type="ORF">HanXRQr2_Chr16g0735401</name>
</gene>
<keyword evidence="3" id="KW-1185">Reference proteome</keyword>
<evidence type="ECO:0000259" key="1">
    <source>
        <dbReference type="PROSITE" id="PS50011"/>
    </source>
</evidence>
<comment type="caution">
    <text evidence="2">The sequence shown here is derived from an EMBL/GenBank/DDBJ whole genome shotgun (WGS) entry which is preliminary data.</text>
</comment>
<dbReference type="Gene3D" id="1.10.510.10">
    <property type="entry name" value="Transferase(Phosphotransferase) domain 1"/>
    <property type="match status" value="1"/>
</dbReference>
<dbReference type="SUPFAM" id="SSF56112">
    <property type="entry name" value="Protein kinase-like (PK-like)"/>
    <property type="match status" value="1"/>
</dbReference>
<dbReference type="GO" id="GO:0005524">
    <property type="term" value="F:ATP binding"/>
    <property type="evidence" value="ECO:0007669"/>
    <property type="project" value="InterPro"/>
</dbReference>
<dbReference type="Proteomes" id="UP000215914">
    <property type="component" value="Unassembled WGS sequence"/>
</dbReference>
<reference evidence="2" key="1">
    <citation type="journal article" date="2017" name="Nature">
        <title>The sunflower genome provides insights into oil metabolism, flowering and Asterid evolution.</title>
        <authorList>
            <person name="Badouin H."/>
            <person name="Gouzy J."/>
            <person name="Grassa C.J."/>
            <person name="Murat F."/>
            <person name="Staton S.E."/>
            <person name="Cottret L."/>
            <person name="Lelandais-Briere C."/>
            <person name="Owens G.L."/>
            <person name="Carrere S."/>
            <person name="Mayjonade B."/>
            <person name="Legrand L."/>
            <person name="Gill N."/>
            <person name="Kane N.C."/>
            <person name="Bowers J.E."/>
            <person name="Hubner S."/>
            <person name="Bellec A."/>
            <person name="Berard A."/>
            <person name="Berges H."/>
            <person name="Blanchet N."/>
            <person name="Boniface M.C."/>
            <person name="Brunel D."/>
            <person name="Catrice O."/>
            <person name="Chaidir N."/>
            <person name="Claudel C."/>
            <person name="Donnadieu C."/>
            <person name="Faraut T."/>
            <person name="Fievet G."/>
            <person name="Helmstetter N."/>
            <person name="King M."/>
            <person name="Knapp S.J."/>
            <person name="Lai Z."/>
            <person name="Le Paslier M.C."/>
            <person name="Lippi Y."/>
            <person name="Lorenzon L."/>
            <person name="Mandel J.R."/>
            <person name="Marage G."/>
            <person name="Marchand G."/>
            <person name="Marquand E."/>
            <person name="Bret-Mestries E."/>
            <person name="Morien E."/>
            <person name="Nambeesan S."/>
            <person name="Nguyen T."/>
            <person name="Pegot-Espagnet P."/>
            <person name="Pouilly N."/>
            <person name="Raftis F."/>
            <person name="Sallet E."/>
            <person name="Schiex T."/>
            <person name="Thomas J."/>
            <person name="Vandecasteele C."/>
            <person name="Vares D."/>
            <person name="Vear F."/>
            <person name="Vautrin S."/>
            <person name="Crespi M."/>
            <person name="Mangin B."/>
            <person name="Burke J.M."/>
            <person name="Salse J."/>
            <person name="Munos S."/>
            <person name="Vincourt P."/>
            <person name="Rieseberg L.H."/>
            <person name="Langlade N.B."/>
        </authorList>
    </citation>
    <scope>NUCLEOTIDE SEQUENCE</scope>
    <source>
        <tissue evidence="2">Leaves</tissue>
    </source>
</reference>
<dbReference type="InterPro" id="IPR045272">
    <property type="entry name" value="ANXUR1/2-like"/>
</dbReference>
<keyword evidence="2" id="KW-0808">Transferase</keyword>
<protein>
    <recommendedName>
        <fullName evidence="1">Protein kinase domain-containing protein</fullName>
    </recommendedName>
</protein>
<dbReference type="AlphaFoldDB" id="A0A9K3DP19"/>
<dbReference type="Pfam" id="PF07714">
    <property type="entry name" value="PK_Tyr_Ser-Thr"/>
    <property type="match status" value="1"/>
</dbReference>
<evidence type="ECO:0000313" key="3">
    <source>
        <dbReference type="Proteomes" id="UP000215914"/>
    </source>
</evidence>